<keyword evidence="5" id="KW-1185">Reference proteome</keyword>
<dbReference type="PANTHER" id="PTHR24198">
    <property type="entry name" value="ANKYRIN REPEAT AND PROTEIN KINASE DOMAIN-CONTAINING PROTEIN"/>
    <property type="match status" value="1"/>
</dbReference>
<dbReference type="Pfam" id="PF12796">
    <property type="entry name" value="Ank_2"/>
    <property type="match status" value="1"/>
</dbReference>
<feature type="repeat" description="ANK" evidence="3">
    <location>
        <begin position="248"/>
        <end position="280"/>
    </location>
</feature>
<reference evidence="4 5" key="1">
    <citation type="submission" date="2021-04" db="EMBL/GenBank/DDBJ databases">
        <authorList>
            <person name="Pira H."/>
            <person name="Risdian C."/>
            <person name="Wink J."/>
        </authorList>
    </citation>
    <scope>NUCLEOTIDE SEQUENCE [LARGE SCALE GENOMIC DNA]</scope>
    <source>
        <strain evidence="4 5">WH53</strain>
    </source>
</reference>
<accession>A0ABS5ZJA8</accession>
<gene>
    <name evidence="4" type="ORF">KCG35_24300</name>
</gene>
<evidence type="ECO:0000313" key="5">
    <source>
        <dbReference type="Proteomes" id="UP000690515"/>
    </source>
</evidence>
<evidence type="ECO:0000313" key="4">
    <source>
        <dbReference type="EMBL" id="MBU2714174.1"/>
    </source>
</evidence>
<evidence type="ECO:0000256" key="2">
    <source>
        <dbReference type="ARBA" id="ARBA00023043"/>
    </source>
</evidence>
<dbReference type="InterPro" id="IPR036770">
    <property type="entry name" value="Ankyrin_rpt-contain_sf"/>
</dbReference>
<dbReference type="Gene3D" id="1.25.40.20">
    <property type="entry name" value="Ankyrin repeat-containing domain"/>
    <property type="match status" value="2"/>
</dbReference>
<dbReference type="EMBL" id="JAGSOY010000170">
    <property type="protein sequence ID" value="MBU2714174.1"/>
    <property type="molecule type" value="Genomic_DNA"/>
</dbReference>
<dbReference type="PROSITE" id="PS50088">
    <property type="entry name" value="ANK_REPEAT"/>
    <property type="match status" value="2"/>
</dbReference>
<feature type="non-terminal residue" evidence="4">
    <location>
        <position position="334"/>
    </location>
</feature>
<dbReference type="InterPro" id="IPR002110">
    <property type="entry name" value="Ankyrin_rpt"/>
</dbReference>
<protein>
    <submittedName>
        <fullName evidence="4">Ankyrin repeat domain-containing protein</fullName>
    </submittedName>
</protein>
<feature type="repeat" description="ANK" evidence="3">
    <location>
        <begin position="215"/>
        <end position="247"/>
    </location>
</feature>
<keyword evidence="1" id="KW-0677">Repeat</keyword>
<evidence type="ECO:0000256" key="1">
    <source>
        <dbReference type="ARBA" id="ARBA00022737"/>
    </source>
</evidence>
<proteinExistence type="predicted"/>
<comment type="caution">
    <text evidence="4">The sequence shown here is derived from an EMBL/GenBank/DDBJ whole genome shotgun (WGS) entry which is preliminary data.</text>
</comment>
<name>A0ABS5ZJA8_9GAMM</name>
<dbReference type="Proteomes" id="UP000690515">
    <property type="component" value="Unassembled WGS sequence"/>
</dbReference>
<dbReference type="PANTHER" id="PTHR24198:SF165">
    <property type="entry name" value="ANKYRIN REPEAT-CONTAINING PROTEIN-RELATED"/>
    <property type="match status" value="1"/>
</dbReference>
<dbReference type="SMART" id="SM00248">
    <property type="entry name" value="ANK"/>
    <property type="match status" value="4"/>
</dbReference>
<dbReference type="SUPFAM" id="SSF48403">
    <property type="entry name" value="Ankyrin repeat"/>
    <property type="match status" value="1"/>
</dbReference>
<keyword evidence="2 3" id="KW-0040">ANK repeat</keyword>
<dbReference type="RefSeq" id="WP_215822442.1">
    <property type="nucleotide sequence ID" value="NZ_JAGSOY010000170.1"/>
</dbReference>
<sequence length="334" mass="37898">MSSTYVTLSISNSEFDISRKICEELSNLNKENFKVIAASICEEILQVSCKEIDLLSGIFLEYEVVADKEASFSGNYVCLKVGLSEGVEKLFDFFVKNRISEFVMEAYNSEWQSFDNGYPEAIKYIWRNGKKNIFEFNPDIDEDVSKETIDFIAACKKNDVKSVEKLINQGVDPLVCYEYYPGLLHAVKNDSIDVVEYLIRSGFDINIDVVDCEENKVNALIIAVKEDNNRMVSFLIKNGIDVNYEDSQGDTALSWSLLECNFKAAKILIDNDADVNGKDKYGNPYIFNMMLKLNEISEFLKEINSLFDMFVDSGLDVSISNKGHTIFFEAVRTG</sequence>
<evidence type="ECO:0000256" key="3">
    <source>
        <dbReference type="PROSITE-ProRule" id="PRU00023"/>
    </source>
</evidence>
<organism evidence="4 5">
    <name type="scientific">Zooshikella harenae</name>
    <dbReference type="NCBI Taxonomy" id="2827238"/>
    <lineage>
        <taxon>Bacteria</taxon>
        <taxon>Pseudomonadati</taxon>
        <taxon>Pseudomonadota</taxon>
        <taxon>Gammaproteobacteria</taxon>
        <taxon>Oceanospirillales</taxon>
        <taxon>Zooshikellaceae</taxon>
        <taxon>Zooshikella</taxon>
    </lineage>
</organism>